<dbReference type="PROSITE" id="PS51257">
    <property type="entry name" value="PROKAR_LIPOPROTEIN"/>
    <property type="match status" value="1"/>
</dbReference>
<accession>A0A5J4QUP2</accession>
<reference evidence="1" key="1">
    <citation type="submission" date="2019-03" db="EMBL/GenBank/DDBJ databases">
        <title>Single cell metagenomics reveals metabolic interactions within the superorganism composed of flagellate Streblomastix strix and complex community of Bacteroidetes bacteria on its surface.</title>
        <authorList>
            <person name="Treitli S.C."/>
            <person name="Kolisko M."/>
            <person name="Husnik F."/>
            <person name="Keeling P."/>
            <person name="Hampl V."/>
        </authorList>
    </citation>
    <scope>NUCLEOTIDE SEQUENCE</scope>
    <source>
        <strain evidence="1">STM</strain>
    </source>
</reference>
<dbReference type="AlphaFoldDB" id="A0A5J4QUP2"/>
<evidence type="ECO:0008006" key="2">
    <source>
        <dbReference type="Google" id="ProtNLM"/>
    </source>
</evidence>
<comment type="caution">
    <text evidence="1">The sequence shown here is derived from an EMBL/GenBank/DDBJ whole genome shotgun (WGS) entry which is preliminary data.</text>
</comment>
<dbReference type="EMBL" id="SNRY01002538">
    <property type="protein sequence ID" value="KAA6324600.1"/>
    <property type="molecule type" value="Genomic_DNA"/>
</dbReference>
<organism evidence="1">
    <name type="scientific">termite gut metagenome</name>
    <dbReference type="NCBI Taxonomy" id="433724"/>
    <lineage>
        <taxon>unclassified sequences</taxon>
        <taxon>metagenomes</taxon>
        <taxon>organismal metagenomes</taxon>
    </lineage>
</organism>
<evidence type="ECO:0000313" key="1">
    <source>
        <dbReference type="EMBL" id="KAA6324600.1"/>
    </source>
</evidence>
<gene>
    <name evidence="1" type="ORF">EZS27_026090</name>
</gene>
<proteinExistence type="predicted"/>
<name>A0A5J4QUP2_9ZZZZ</name>
<protein>
    <recommendedName>
        <fullName evidence="2">Lipoprotein</fullName>
    </recommendedName>
</protein>
<sequence length="155" mass="17932">MKKIYLIITLTIFSLAACEKETEQLEIPDEVQIPANAPDSFTKTPYSIDLDESYVLKEIWLEDHWVPVHSTDTLTFSTSFVPVKGEDYKLQVEANFGNNSYPLQLATARDGYYVVIDDIHYYFLKDLYLSGGRYAFILYGQSQDSTYECYYNVNK</sequence>